<evidence type="ECO:0000256" key="3">
    <source>
        <dbReference type="ARBA" id="ARBA00020501"/>
    </source>
</evidence>
<evidence type="ECO:0000256" key="13">
    <source>
        <dbReference type="ARBA" id="ARBA00030658"/>
    </source>
</evidence>
<dbReference type="PANTHER" id="PTHR12955:SF1">
    <property type="entry name" value="INTEGRATOR COMPLEX SUBUNIT 13"/>
    <property type="match status" value="1"/>
</dbReference>
<evidence type="ECO:0000256" key="2">
    <source>
        <dbReference type="ARBA" id="ARBA00004556"/>
    </source>
</evidence>
<evidence type="ECO:0000313" key="19">
    <source>
        <dbReference type="Proteomes" id="UP000326759"/>
    </source>
</evidence>
<name>A0A5N5SW70_9CRUS</name>
<keyword evidence="10" id="KW-0539">Nucleus</keyword>
<organism evidence="18 19">
    <name type="scientific">Armadillidium nasatum</name>
    <dbReference type="NCBI Taxonomy" id="96803"/>
    <lineage>
        <taxon>Eukaryota</taxon>
        <taxon>Metazoa</taxon>
        <taxon>Ecdysozoa</taxon>
        <taxon>Arthropoda</taxon>
        <taxon>Crustacea</taxon>
        <taxon>Multicrustacea</taxon>
        <taxon>Malacostraca</taxon>
        <taxon>Eumalacostraca</taxon>
        <taxon>Peracarida</taxon>
        <taxon>Isopoda</taxon>
        <taxon>Oniscidea</taxon>
        <taxon>Crinocheta</taxon>
        <taxon>Armadillidiidae</taxon>
        <taxon>Armadillidium</taxon>
    </lineage>
</organism>
<dbReference type="GO" id="GO:0007283">
    <property type="term" value="P:spermatogenesis"/>
    <property type="evidence" value="ECO:0007669"/>
    <property type="project" value="UniProtKB-KW"/>
</dbReference>
<evidence type="ECO:0000313" key="18">
    <source>
        <dbReference type="EMBL" id="KAB7496920.1"/>
    </source>
</evidence>
<dbReference type="GO" id="GO:0051321">
    <property type="term" value="P:meiotic cell cycle"/>
    <property type="evidence" value="ECO:0007669"/>
    <property type="project" value="UniProtKB-KW"/>
</dbReference>
<evidence type="ECO:0000256" key="17">
    <source>
        <dbReference type="SAM" id="MobiDB-lite"/>
    </source>
</evidence>
<proteinExistence type="inferred from homology"/>
<accession>A0A5N5SW70</accession>
<gene>
    <name evidence="18" type="primary">ASUN</name>
    <name evidence="18" type="ORF">Anas_13074</name>
</gene>
<dbReference type="GO" id="GO:0048471">
    <property type="term" value="C:perinuclear region of cytoplasm"/>
    <property type="evidence" value="ECO:0007669"/>
    <property type="project" value="UniProtKB-SubCell"/>
</dbReference>
<dbReference type="GO" id="GO:0007346">
    <property type="term" value="P:regulation of mitotic cell cycle"/>
    <property type="evidence" value="ECO:0007669"/>
    <property type="project" value="TreeGrafter"/>
</dbReference>
<comment type="similarity">
    <text evidence="15">Belongs to the Integrator subunit 13 family.</text>
</comment>
<evidence type="ECO:0000256" key="1">
    <source>
        <dbReference type="ARBA" id="ARBA00004123"/>
    </source>
</evidence>
<keyword evidence="19" id="KW-1185">Reference proteome</keyword>
<evidence type="ECO:0000256" key="9">
    <source>
        <dbReference type="ARBA" id="ARBA00023054"/>
    </source>
</evidence>
<keyword evidence="4" id="KW-0963">Cytoplasm</keyword>
<evidence type="ECO:0000256" key="11">
    <source>
        <dbReference type="ARBA" id="ARBA00023254"/>
    </source>
</evidence>
<sequence length="716" mass="80057">MVQQLKNTKNKDLNSLNHDILKMAFPTAHKTVFLLDHTLSSQSGVKFDLESLNKPKNSNHSQSQPPVAHIPLLPVYKSVWTCGVEALTEYCRIVWDIFPSSRLIRFIAVDKTVHRLNGWSADDQNLSSLMNMFITLGPAKTGYRADLEKGMKAAVEALTEPTAIQHEKRSSLTDSATKVLNKGRVIIFTRLETDLEIQNIKDKFHEILILNNKVAASTDTLMPINHCDLVLVNFYKENQSHLFENKFWPDFSTFLSCELFNLRCGVTLAPKLCNLVLRHYELASTTVTGIPMKEEQNASSSANYDVELFHPAAAHTAILKGIPSETAHLRTIREGTDYETITLKWCTPRSNASTELQHCSSAYRITSVDVNSRPSSCLTNFLLNGRWVMLEMPRKSGNKVISHMLACHGGDIYIHTMYTSRSVLEDPPSISEGVGGRVTDYRIPDFIDLVKMNLLAPHPPVTLEEGEDGSIPLDSSFSLLKRHTKVWPITLASTCLFSLGTVVLPLRYLMVKETLTEDEIVECKNVIFALMGMETRAETLPVSNTASRGGKGGGKREEQYKALWVELEQYLKSHLHSPGHEKVLECLVQCQSKGDSAKEIKDEKVDLDQALMEIDSISEIGPTKEKVPPPVKTVIKTPDSNSSIPSSKKRKGSIPALAPFGKKSATSLFSIWESKINSDQAQKCPEFQGRLLAENNVTKLYANFQEKEKDDTSRKK</sequence>
<comment type="caution">
    <text evidence="18">The sequence shown here is derived from an EMBL/GenBank/DDBJ whole genome shotgun (WGS) entry which is preliminary data.</text>
</comment>
<dbReference type="GO" id="GO:0030154">
    <property type="term" value="P:cell differentiation"/>
    <property type="evidence" value="ECO:0007669"/>
    <property type="project" value="UniProtKB-KW"/>
</dbReference>
<evidence type="ECO:0000256" key="8">
    <source>
        <dbReference type="ARBA" id="ARBA00022871"/>
    </source>
</evidence>
<evidence type="ECO:0000256" key="10">
    <source>
        <dbReference type="ARBA" id="ARBA00023242"/>
    </source>
</evidence>
<keyword evidence="5" id="KW-0132">Cell division</keyword>
<dbReference type="AlphaFoldDB" id="A0A5N5SW70"/>
<feature type="region of interest" description="Disordered" evidence="17">
    <location>
        <begin position="636"/>
        <end position="656"/>
    </location>
</feature>
<evidence type="ECO:0000256" key="7">
    <source>
        <dbReference type="ARBA" id="ARBA00022782"/>
    </source>
</evidence>
<keyword evidence="8" id="KW-0744">Spermatogenesis</keyword>
<keyword evidence="11" id="KW-0469">Meiosis</keyword>
<evidence type="ECO:0000256" key="4">
    <source>
        <dbReference type="ARBA" id="ARBA00022490"/>
    </source>
</evidence>
<evidence type="ECO:0000256" key="5">
    <source>
        <dbReference type="ARBA" id="ARBA00022618"/>
    </source>
</evidence>
<reference evidence="18 19" key="1">
    <citation type="journal article" date="2019" name="PLoS Biol.">
        <title>Sex chromosomes control vertical transmission of feminizing Wolbachia symbionts in an isopod.</title>
        <authorList>
            <person name="Becking T."/>
            <person name="Chebbi M.A."/>
            <person name="Giraud I."/>
            <person name="Moumen B."/>
            <person name="Laverre T."/>
            <person name="Caubet Y."/>
            <person name="Peccoud J."/>
            <person name="Gilbert C."/>
            <person name="Cordaux R."/>
        </authorList>
    </citation>
    <scope>NUCLEOTIDE SEQUENCE [LARGE SCALE GENOMIC DNA]</scope>
    <source>
        <strain evidence="18">ANa2</strain>
        <tissue evidence="18">Whole body excluding digestive tract and cuticle</tissue>
    </source>
</reference>
<keyword evidence="6" id="KW-0498">Mitosis</keyword>
<dbReference type="GO" id="GO:0032039">
    <property type="term" value="C:integrator complex"/>
    <property type="evidence" value="ECO:0007669"/>
    <property type="project" value="TreeGrafter"/>
</dbReference>
<dbReference type="PANTHER" id="PTHR12955">
    <property type="entry name" value="SARCOMA ANTIGEN NY-SAR-95-RELATED"/>
    <property type="match status" value="1"/>
</dbReference>
<dbReference type="InterPro" id="IPR019355">
    <property type="entry name" value="Cell_cycle_regulator_Mat89Bb"/>
</dbReference>
<keyword evidence="12" id="KW-0131">Cell cycle</keyword>
<dbReference type="OrthoDB" id="5844105at2759"/>
<evidence type="ECO:0000256" key="12">
    <source>
        <dbReference type="ARBA" id="ARBA00023306"/>
    </source>
</evidence>
<dbReference type="Proteomes" id="UP000326759">
    <property type="component" value="Unassembled WGS sequence"/>
</dbReference>
<comment type="subcellular location">
    <subcellularLocation>
        <location evidence="2">Cytoplasm</location>
        <location evidence="2">Perinuclear region</location>
    </subcellularLocation>
    <subcellularLocation>
        <location evidence="1">Nucleus</location>
    </subcellularLocation>
</comment>
<protein>
    <recommendedName>
        <fullName evidence="3">Protein asunder</fullName>
    </recommendedName>
    <alternativeName>
        <fullName evidence="14">Cell cycle regulator Mat89Bb</fullName>
    </alternativeName>
    <alternativeName>
        <fullName evidence="13">Set apart in position or space protein</fullName>
    </alternativeName>
</protein>
<comment type="subunit">
    <text evidence="16">Belongs to the multiprotein complex Integrator, at least composed of IntS1, IntS2, IntS3, IntS4, omd/IntS5, IntS6, defl/IntS7, IntS8, IntS9, IntS10, IntS11, IntS12, asun/IntS13, IntS14 and IntS15. The core complex associates with protein phosphatase 2A subunits mts/PP2A and Pp2A-29B, to form the Integrator-PP2A (INTAC) complex.</text>
</comment>
<evidence type="ECO:0000256" key="6">
    <source>
        <dbReference type="ARBA" id="ARBA00022776"/>
    </source>
</evidence>
<dbReference type="GO" id="GO:0051642">
    <property type="term" value="P:centrosome localization"/>
    <property type="evidence" value="ECO:0007669"/>
    <property type="project" value="TreeGrafter"/>
</dbReference>
<evidence type="ECO:0000256" key="16">
    <source>
        <dbReference type="ARBA" id="ARBA00065185"/>
    </source>
</evidence>
<keyword evidence="9" id="KW-0175">Coiled coil</keyword>
<dbReference type="EMBL" id="SEYY01020913">
    <property type="protein sequence ID" value="KAB7496920.1"/>
    <property type="molecule type" value="Genomic_DNA"/>
</dbReference>
<dbReference type="GO" id="GO:0051301">
    <property type="term" value="P:cell division"/>
    <property type="evidence" value="ECO:0007669"/>
    <property type="project" value="UniProtKB-KW"/>
</dbReference>
<dbReference type="Pfam" id="PF10221">
    <property type="entry name" value="Mat89Bb"/>
    <property type="match status" value="1"/>
</dbReference>
<evidence type="ECO:0000256" key="15">
    <source>
        <dbReference type="ARBA" id="ARBA00061603"/>
    </source>
</evidence>
<evidence type="ECO:0000256" key="14">
    <source>
        <dbReference type="ARBA" id="ARBA00032585"/>
    </source>
</evidence>
<keyword evidence="7" id="KW-0221">Differentiation</keyword>